<organism evidence="1 2">
    <name type="scientific">Sorangium cellulosum So0157-2</name>
    <dbReference type="NCBI Taxonomy" id="1254432"/>
    <lineage>
        <taxon>Bacteria</taxon>
        <taxon>Pseudomonadati</taxon>
        <taxon>Myxococcota</taxon>
        <taxon>Polyangia</taxon>
        <taxon>Polyangiales</taxon>
        <taxon>Polyangiaceae</taxon>
        <taxon>Sorangium</taxon>
    </lineage>
</organism>
<sequence length="50" mass="5590">MFFQATLFCTMCRMPVLLLPTLNPLPLPSLPRPFDMAKLPSVMTGTSCEM</sequence>
<name>S4XQN2_SORCE</name>
<dbReference type="STRING" id="1254432.SCE1572_06370"/>
<dbReference type="AlphaFoldDB" id="S4XQN2"/>
<dbReference type="EMBL" id="CP003969">
    <property type="protein sequence ID" value="AGP34155.1"/>
    <property type="molecule type" value="Genomic_DNA"/>
</dbReference>
<reference evidence="1 2" key="1">
    <citation type="journal article" date="2013" name="Sci. Rep.">
        <title>Extraordinary expansion of a Sorangium cellulosum genome from an alkaline milieu.</title>
        <authorList>
            <person name="Han K."/>
            <person name="Li Z.F."/>
            <person name="Peng R."/>
            <person name="Zhu L.P."/>
            <person name="Zhou T."/>
            <person name="Wang L.G."/>
            <person name="Li S.G."/>
            <person name="Zhang X.B."/>
            <person name="Hu W."/>
            <person name="Wu Z.H."/>
            <person name="Qin N."/>
            <person name="Li Y.Z."/>
        </authorList>
    </citation>
    <scope>NUCLEOTIDE SEQUENCE [LARGE SCALE GENOMIC DNA]</scope>
    <source>
        <strain evidence="1 2">So0157-2</strain>
    </source>
</reference>
<evidence type="ECO:0000313" key="1">
    <source>
        <dbReference type="EMBL" id="AGP34155.1"/>
    </source>
</evidence>
<evidence type="ECO:0000313" key="2">
    <source>
        <dbReference type="Proteomes" id="UP000014803"/>
    </source>
</evidence>
<dbReference type="Proteomes" id="UP000014803">
    <property type="component" value="Chromosome"/>
</dbReference>
<dbReference type="HOGENOM" id="CLU_3122739_0_0_7"/>
<protein>
    <submittedName>
        <fullName evidence="1">Uncharacterized protein</fullName>
    </submittedName>
</protein>
<accession>S4XQN2</accession>
<dbReference type="KEGG" id="scu:SCE1572_06370"/>
<proteinExistence type="predicted"/>
<gene>
    <name evidence="1" type="ORF">SCE1572_06370</name>
</gene>